<accession>A0A0S6U3H4</accession>
<sequence>MGVGYNSYKTKDISCINKYCNYLQLVFEDLYDLERLYLNNEDKTLFCNKALYVLINKIIISKIFMEKNNIKGELAKNNIKYYALTLDTINLVNLVFNNVDKKFLEFIFKDNIKYEHINPSYYSLDNEDFLHYEDNLFYRYNIFLNKIIDEIDKFDFIHSSGEIGEIYEKIIAKEYKKSMGIFYTPEHIIDYILENVFYEFSPLENPFVKVIDISAGAGYFIIKAYDKLEKIFLENIKGLQEKYKENIYTIKKRDVTINVTGEYYWQKENLHYHIINNCIYAADIDIYATQIISINLLLKDVHAYVGKVNVVNCDSLIRWEKDFKPTIKYLNNKYKFKTYKIKNKDIEESINYKKREIYNFKAYFKLYKFWRRKFDYIIGNPPWVSLSRKNKKACWENSLEYYIKNYGQCVHSPNLFEYFIKRALEKTKEEGYLAFVVPINFSRNSQYIQLRNEILNEYEIKNLFFNISFSGVITDGMVFILKKNKKCFNKIKIKVQGKDEYRIDKYELFSCNEYGFAYDNDSCNEKIKNKILENSSFLSEISDTFTGFIGDCKYIYKDNVDKSCIKIYKGKNIKKFICHSYFYYDFKDENIKGGTKDLRKLKYKGKILVRKTGNEIIAAYDAEGIIIEQSLYGIINLKESFSYKYILGILNSQLINWYYKNYLVTNKESTPQLKKYRLNKIPIKNCNRNVQGEIEILVDKVVRTLKNKNVKETEYYYKMLNQKVFSIYGIDDIKIIKYIINDK</sequence>
<keyword evidence="3" id="KW-0808">Transferase</keyword>
<comment type="catalytic activity">
    <reaction evidence="7">
        <text>a 2'-deoxyadenosine in DNA + S-adenosyl-L-methionine = an N(6)-methyl-2'-deoxyadenosine in DNA + S-adenosyl-L-homocysteine + H(+)</text>
        <dbReference type="Rhea" id="RHEA:15197"/>
        <dbReference type="Rhea" id="RHEA-COMP:12418"/>
        <dbReference type="Rhea" id="RHEA-COMP:12419"/>
        <dbReference type="ChEBI" id="CHEBI:15378"/>
        <dbReference type="ChEBI" id="CHEBI:57856"/>
        <dbReference type="ChEBI" id="CHEBI:59789"/>
        <dbReference type="ChEBI" id="CHEBI:90615"/>
        <dbReference type="ChEBI" id="CHEBI:90616"/>
        <dbReference type="EC" id="2.1.1.72"/>
    </reaction>
</comment>
<dbReference type="Pfam" id="PF07669">
    <property type="entry name" value="Eco57I"/>
    <property type="match status" value="1"/>
</dbReference>
<keyword evidence="2" id="KW-0489">Methyltransferase</keyword>
<evidence type="ECO:0000313" key="10">
    <source>
        <dbReference type="EMBL" id="GAE01780.1"/>
    </source>
</evidence>
<dbReference type="PANTHER" id="PTHR33841">
    <property type="entry name" value="DNA METHYLTRANSFERASE YEEA-RELATED"/>
    <property type="match status" value="1"/>
</dbReference>
<keyword evidence="6" id="KW-0238">DNA-binding</keyword>
<evidence type="ECO:0000256" key="4">
    <source>
        <dbReference type="ARBA" id="ARBA00022691"/>
    </source>
</evidence>
<dbReference type="InterPro" id="IPR029063">
    <property type="entry name" value="SAM-dependent_MTases_sf"/>
</dbReference>
<evidence type="ECO:0000256" key="3">
    <source>
        <dbReference type="ARBA" id="ARBA00022679"/>
    </source>
</evidence>
<evidence type="ECO:0000256" key="1">
    <source>
        <dbReference type="ARBA" id="ARBA00011900"/>
    </source>
</evidence>
<evidence type="ECO:0000256" key="7">
    <source>
        <dbReference type="ARBA" id="ARBA00047942"/>
    </source>
</evidence>
<name>A0A0S6U3H4_CLOBO</name>
<dbReference type="GO" id="GO:0004519">
    <property type="term" value="F:endonuclease activity"/>
    <property type="evidence" value="ECO:0007669"/>
    <property type="project" value="UniProtKB-KW"/>
</dbReference>
<dbReference type="AlphaFoldDB" id="A0A0S6U3H4"/>
<evidence type="ECO:0000256" key="5">
    <source>
        <dbReference type="ARBA" id="ARBA00022747"/>
    </source>
</evidence>
<dbReference type="EMBL" id="DF384213">
    <property type="protein sequence ID" value="GAE01780.1"/>
    <property type="molecule type" value="Genomic_DNA"/>
</dbReference>
<proteinExistence type="predicted"/>
<dbReference type="SUPFAM" id="SSF53335">
    <property type="entry name" value="S-adenosyl-L-methionine-dependent methyltransferases"/>
    <property type="match status" value="1"/>
</dbReference>
<dbReference type="RefSeq" id="WP_030034432.1">
    <property type="nucleotide sequence ID" value="NZ_DF384213.1"/>
</dbReference>
<organism evidence="10">
    <name type="scientific">Clostridium botulinum B str. Osaka05</name>
    <dbReference type="NCBI Taxonomy" id="1407017"/>
    <lineage>
        <taxon>Bacteria</taxon>
        <taxon>Bacillati</taxon>
        <taxon>Bacillota</taxon>
        <taxon>Clostridia</taxon>
        <taxon>Eubacteriales</taxon>
        <taxon>Clostridiaceae</taxon>
        <taxon>Clostridium</taxon>
    </lineage>
</organism>
<evidence type="ECO:0000259" key="8">
    <source>
        <dbReference type="Pfam" id="PF07669"/>
    </source>
</evidence>
<dbReference type="Pfam" id="PF12950">
    <property type="entry name" value="TaqI_C"/>
    <property type="match status" value="1"/>
</dbReference>
<keyword evidence="10" id="KW-0255">Endonuclease</keyword>
<dbReference type="InterPro" id="IPR050953">
    <property type="entry name" value="N4_N6_ade-DNA_methylase"/>
</dbReference>
<evidence type="ECO:0000259" key="9">
    <source>
        <dbReference type="Pfam" id="PF12950"/>
    </source>
</evidence>
<dbReference type="InterPro" id="IPR023135">
    <property type="entry name" value="N6_DNA_MeTrfase_TaqI_C"/>
</dbReference>
<keyword evidence="4" id="KW-0949">S-adenosyl-L-methionine</keyword>
<keyword evidence="5" id="KW-0680">Restriction system</keyword>
<keyword evidence="10" id="KW-0378">Hydrolase</keyword>
<dbReference type="GO" id="GO:0032259">
    <property type="term" value="P:methylation"/>
    <property type="evidence" value="ECO:0007669"/>
    <property type="project" value="UniProtKB-KW"/>
</dbReference>
<dbReference type="Proteomes" id="UP000054164">
    <property type="component" value="Unassembled WGS sequence"/>
</dbReference>
<evidence type="ECO:0000256" key="6">
    <source>
        <dbReference type="ARBA" id="ARBA00023125"/>
    </source>
</evidence>
<reference evidence="10" key="1">
    <citation type="submission" date="2013-10" db="EMBL/GenBank/DDBJ databases">
        <title>Draft genome sequence of Clostridium botulinum type B strain Osaka05.</title>
        <authorList>
            <person name="Sakaguchi Y."/>
            <person name="Hosomi K."/>
            <person name="Uchiyama J."/>
            <person name="Ogura Y."/>
            <person name="Sakaguchi M."/>
            <person name="Kohda T."/>
            <person name="Mukamoto M."/>
            <person name="Misawa N."/>
            <person name="Matsuzaki S."/>
            <person name="Hayashi T."/>
            <person name="Kozaki S."/>
        </authorList>
    </citation>
    <scope>NUCLEOTIDE SEQUENCE</scope>
    <source>
        <strain evidence="10">Osaka05</strain>
    </source>
</reference>
<keyword evidence="10" id="KW-0540">Nuclease</keyword>
<dbReference type="InterPro" id="IPR002052">
    <property type="entry name" value="DNA_methylase_N6_adenine_CS"/>
</dbReference>
<dbReference type="InterPro" id="IPR011639">
    <property type="entry name" value="MethylTrfase_TaqI-like_dom"/>
</dbReference>
<feature type="domain" description="Type II methyltransferase M.TaqI-like" evidence="8">
    <location>
        <begin position="277"/>
        <end position="464"/>
    </location>
</feature>
<dbReference type="InterPro" id="IPR025931">
    <property type="entry name" value="TaqI_C"/>
</dbReference>
<dbReference type="Gene3D" id="3.90.220.10">
    <property type="entry name" value="Adenine-n6-DNA-methyltransferase Taqi, Chain A, domain 2"/>
    <property type="match status" value="1"/>
</dbReference>
<dbReference type="HOGENOM" id="CLU_022175_0_0_9"/>
<feature type="domain" description="TaqI-like C-terminal specificity" evidence="9">
    <location>
        <begin position="566"/>
        <end position="683"/>
    </location>
</feature>
<dbReference type="GO" id="GO:0003677">
    <property type="term" value="F:DNA binding"/>
    <property type="evidence" value="ECO:0007669"/>
    <property type="project" value="UniProtKB-KW"/>
</dbReference>
<dbReference type="GO" id="GO:0009007">
    <property type="term" value="F:site-specific DNA-methyltransferase (adenine-specific) activity"/>
    <property type="evidence" value="ECO:0007669"/>
    <property type="project" value="UniProtKB-EC"/>
</dbReference>
<dbReference type="PRINTS" id="PR00507">
    <property type="entry name" value="N12N6MTFRASE"/>
</dbReference>
<dbReference type="EC" id="2.1.1.72" evidence="1"/>
<dbReference type="GO" id="GO:0009307">
    <property type="term" value="P:DNA restriction-modification system"/>
    <property type="evidence" value="ECO:0007669"/>
    <property type="project" value="UniProtKB-KW"/>
</dbReference>
<dbReference type="Gene3D" id="3.40.50.150">
    <property type="entry name" value="Vaccinia Virus protein VP39"/>
    <property type="match status" value="1"/>
</dbReference>
<protein>
    <recommendedName>
        <fullName evidence="1">site-specific DNA-methyltransferase (adenine-specific)</fullName>
        <ecNumber evidence="1">2.1.1.72</ecNumber>
    </recommendedName>
</protein>
<evidence type="ECO:0000256" key="2">
    <source>
        <dbReference type="ARBA" id="ARBA00022603"/>
    </source>
</evidence>
<gene>
    <name evidence="10" type="ORF">CBO05C_1470</name>
</gene>
<dbReference type="PANTHER" id="PTHR33841:SF6">
    <property type="entry name" value="TYPE II METHYLTRANSFERASE M.HINDII"/>
    <property type="match status" value="1"/>
</dbReference>
<dbReference type="PROSITE" id="PS00092">
    <property type="entry name" value="N6_MTASE"/>
    <property type="match status" value="1"/>
</dbReference>